<dbReference type="Proteomes" id="UP001156921">
    <property type="component" value="Unassembled WGS sequence"/>
</dbReference>
<evidence type="ECO:0000313" key="4">
    <source>
        <dbReference type="Proteomes" id="UP001156921"/>
    </source>
</evidence>
<evidence type="ECO:0000313" key="3">
    <source>
        <dbReference type="EMBL" id="GLS01017.1"/>
    </source>
</evidence>
<organism evidence="3 4">
    <name type="scientific">Brevundimonas denitrificans</name>
    <dbReference type="NCBI Taxonomy" id="1443434"/>
    <lineage>
        <taxon>Bacteria</taxon>
        <taxon>Pseudomonadati</taxon>
        <taxon>Pseudomonadota</taxon>
        <taxon>Alphaproteobacteria</taxon>
        <taxon>Caulobacterales</taxon>
        <taxon>Caulobacteraceae</taxon>
        <taxon>Brevundimonas</taxon>
    </lineage>
</organism>
<keyword evidence="2" id="KW-0472">Membrane</keyword>
<evidence type="ECO:0000256" key="2">
    <source>
        <dbReference type="SAM" id="Phobius"/>
    </source>
</evidence>
<name>A0ABQ6BHT3_9CAUL</name>
<accession>A0ABQ6BHT3</accession>
<comment type="caution">
    <text evidence="3">The sequence shown here is derived from an EMBL/GenBank/DDBJ whole genome shotgun (WGS) entry which is preliminary data.</text>
</comment>
<feature type="transmembrane region" description="Helical" evidence="2">
    <location>
        <begin position="48"/>
        <end position="66"/>
    </location>
</feature>
<keyword evidence="2" id="KW-1133">Transmembrane helix</keyword>
<gene>
    <name evidence="3" type="ORF">GCM10007859_10270</name>
</gene>
<sequence>MICQADQPAGDRPLQGVTTSPRERASDRRFMRAATPTMALNQPDESSLWVLWTFSITTSCVVVAMTNI</sequence>
<evidence type="ECO:0000256" key="1">
    <source>
        <dbReference type="SAM" id="MobiDB-lite"/>
    </source>
</evidence>
<keyword evidence="2" id="KW-0812">Transmembrane</keyword>
<proteinExistence type="predicted"/>
<protein>
    <submittedName>
        <fullName evidence="3">Uncharacterized protein</fullName>
    </submittedName>
</protein>
<keyword evidence="4" id="KW-1185">Reference proteome</keyword>
<reference evidence="4" key="1">
    <citation type="journal article" date="2019" name="Int. J. Syst. Evol. Microbiol.">
        <title>The Global Catalogue of Microorganisms (GCM) 10K type strain sequencing project: providing services to taxonomists for standard genome sequencing and annotation.</title>
        <authorList>
            <consortium name="The Broad Institute Genomics Platform"/>
            <consortium name="The Broad Institute Genome Sequencing Center for Infectious Disease"/>
            <person name="Wu L."/>
            <person name="Ma J."/>
        </authorList>
    </citation>
    <scope>NUCLEOTIDE SEQUENCE [LARGE SCALE GENOMIC DNA]</scope>
    <source>
        <strain evidence="4">NBRC 110107</strain>
    </source>
</reference>
<dbReference type="EMBL" id="BSOY01000015">
    <property type="protein sequence ID" value="GLS01017.1"/>
    <property type="molecule type" value="Genomic_DNA"/>
</dbReference>
<feature type="region of interest" description="Disordered" evidence="1">
    <location>
        <begin position="1"/>
        <end position="25"/>
    </location>
</feature>